<comment type="caution">
    <text evidence="8">The sequence shown here is derived from an EMBL/GenBank/DDBJ whole genome shotgun (WGS) entry which is preliminary data.</text>
</comment>
<dbReference type="Pfam" id="PF19078">
    <property type="entry name" value="Big_12"/>
    <property type="match status" value="1"/>
</dbReference>
<dbReference type="SUPFAM" id="SSF52743">
    <property type="entry name" value="Subtilisin-like"/>
    <property type="match status" value="1"/>
</dbReference>
<feature type="compositionally biased region" description="Low complexity" evidence="5">
    <location>
        <begin position="332"/>
        <end position="345"/>
    </location>
</feature>
<evidence type="ECO:0000256" key="2">
    <source>
        <dbReference type="ARBA" id="ARBA00022670"/>
    </source>
</evidence>
<dbReference type="InterPro" id="IPR050131">
    <property type="entry name" value="Peptidase_S8_subtilisin-like"/>
</dbReference>
<sequence>THVSGIVAAKANNNVGIAGVAGYPANAVKIMPLRVLDSQNGGLQGDWANAVYYAADNGADVINMSLASSWESQTLQDAINYAVNVKKVIVIAAAGNSGSKGNLILYPAALDNVVSVGSTTNTDTKTLSSTYNEFVDLSAPGQDIYSTTPTYPHLYSTFYARRGALSYDFRGGTSMATPAVSGVAALIKSKWPAYTPAQIQQVMQNNADDLGDAGRDDYFGYGRLNAGNIFDAPILTSSSPNPTNTAPIPVNFTFSESVEGFESGDVAVGNGAVQNFTGSGTNYTADIIPSSQGEVTVDVPSDVAQDDAGNGNAAADQLTRTYDSLAPSVPGTPSTATPTNDTTPTWSWNASEDDGVGLNSTPYTVQWSKDQFFASGVSSFTSSTNSFTHSQALGEGTWHFRANAKDTLGNTSAYSSNGSVVIDSSIPTVLPAPAPYITPIIIDNIGPKTFAKASGAKTISKKRGIRYKKLYLKYKKSYRKARNSKRKRRYKKLMRRYLKLYQRSRKRTATAKLKVKADDLPSNARSNISIVIKRKVKSKSRAKRKARYRKLYFKNRSFYRKTKNRTLKRRYKRRAGKYKKAYRRIKVFYRKVIKRKNLGWVNSSKWKSYNFRGKQSLYYLYVYASDQAGNKQQNIAKKGFRIR</sequence>
<dbReference type="Pfam" id="PF00082">
    <property type="entry name" value="Peptidase_S8"/>
    <property type="match status" value="1"/>
</dbReference>
<dbReference type="InterPro" id="IPR036852">
    <property type="entry name" value="Peptidase_S8/S53_dom_sf"/>
</dbReference>
<dbReference type="PANTHER" id="PTHR43806">
    <property type="entry name" value="PEPTIDASE S8"/>
    <property type="match status" value="1"/>
</dbReference>
<evidence type="ECO:0000256" key="5">
    <source>
        <dbReference type="SAM" id="MobiDB-lite"/>
    </source>
</evidence>
<feature type="non-terminal residue" evidence="8">
    <location>
        <position position="1"/>
    </location>
</feature>
<dbReference type="PROSITE" id="PS51892">
    <property type="entry name" value="SUBTILASE"/>
    <property type="match status" value="1"/>
</dbReference>
<dbReference type="InterPro" id="IPR000209">
    <property type="entry name" value="Peptidase_S8/S53_dom"/>
</dbReference>
<evidence type="ECO:0000256" key="1">
    <source>
        <dbReference type="ARBA" id="ARBA00011073"/>
    </source>
</evidence>
<evidence type="ECO:0000256" key="3">
    <source>
        <dbReference type="ARBA" id="ARBA00022801"/>
    </source>
</evidence>
<evidence type="ECO:0000259" key="6">
    <source>
        <dbReference type="Pfam" id="PF00082"/>
    </source>
</evidence>
<gene>
    <name evidence="8" type="ORF">LCGC14_2025360</name>
</gene>
<dbReference type="InterPro" id="IPR044048">
    <property type="entry name" value="Big_12"/>
</dbReference>
<feature type="domain" description="Peptidase S8/S53" evidence="6">
    <location>
        <begin position="1"/>
        <end position="222"/>
    </location>
</feature>
<proteinExistence type="inferred from homology"/>
<evidence type="ECO:0000259" key="7">
    <source>
        <dbReference type="Pfam" id="PF19078"/>
    </source>
</evidence>
<dbReference type="PROSITE" id="PS00138">
    <property type="entry name" value="SUBTILASE_SER"/>
    <property type="match status" value="1"/>
</dbReference>
<keyword evidence="2" id="KW-0645">Protease</keyword>
<dbReference type="Gene3D" id="2.60.40.10">
    <property type="entry name" value="Immunoglobulins"/>
    <property type="match status" value="1"/>
</dbReference>
<dbReference type="Gene3D" id="3.40.50.200">
    <property type="entry name" value="Peptidase S8/S53 domain"/>
    <property type="match status" value="1"/>
</dbReference>
<protein>
    <recommendedName>
        <fullName evidence="9">Peptidase S8/S53 domain-containing protein</fullName>
    </recommendedName>
</protein>
<dbReference type="InterPro" id="IPR023828">
    <property type="entry name" value="Peptidase_S8_Ser-AS"/>
</dbReference>
<reference evidence="8" key="1">
    <citation type="journal article" date="2015" name="Nature">
        <title>Complex archaea that bridge the gap between prokaryotes and eukaryotes.</title>
        <authorList>
            <person name="Spang A."/>
            <person name="Saw J.H."/>
            <person name="Jorgensen S.L."/>
            <person name="Zaremba-Niedzwiedzka K."/>
            <person name="Martijn J."/>
            <person name="Lind A.E."/>
            <person name="van Eijk R."/>
            <person name="Schleper C."/>
            <person name="Guy L."/>
            <person name="Ettema T.J."/>
        </authorList>
    </citation>
    <scope>NUCLEOTIDE SEQUENCE</scope>
</reference>
<organism evidence="8">
    <name type="scientific">marine sediment metagenome</name>
    <dbReference type="NCBI Taxonomy" id="412755"/>
    <lineage>
        <taxon>unclassified sequences</taxon>
        <taxon>metagenomes</taxon>
        <taxon>ecological metagenomes</taxon>
    </lineage>
</organism>
<dbReference type="EMBL" id="LAZR01023474">
    <property type="protein sequence ID" value="KKL78386.1"/>
    <property type="molecule type" value="Genomic_DNA"/>
</dbReference>
<keyword evidence="3" id="KW-0378">Hydrolase</keyword>
<accession>A0A0F9FIU5</accession>
<keyword evidence="4" id="KW-0720">Serine protease</keyword>
<comment type="similarity">
    <text evidence="1">Belongs to the peptidase S8 family.</text>
</comment>
<dbReference type="GO" id="GO:0006508">
    <property type="term" value="P:proteolysis"/>
    <property type="evidence" value="ECO:0007669"/>
    <property type="project" value="UniProtKB-KW"/>
</dbReference>
<name>A0A0F9FIU5_9ZZZZ</name>
<dbReference type="GO" id="GO:0004252">
    <property type="term" value="F:serine-type endopeptidase activity"/>
    <property type="evidence" value="ECO:0007669"/>
    <property type="project" value="InterPro"/>
</dbReference>
<feature type="domain" description="Bacterial Ig-like" evidence="7">
    <location>
        <begin position="247"/>
        <end position="319"/>
    </location>
</feature>
<dbReference type="AlphaFoldDB" id="A0A0F9FIU5"/>
<evidence type="ECO:0000313" key="8">
    <source>
        <dbReference type="EMBL" id="KKL78386.1"/>
    </source>
</evidence>
<dbReference type="PANTHER" id="PTHR43806:SF11">
    <property type="entry name" value="CEREVISIN-RELATED"/>
    <property type="match status" value="1"/>
</dbReference>
<evidence type="ECO:0000256" key="4">
    <source>
        <dbReference type="ARBA" id="ARBA00022825"/>
    </source>
</evidence>
<dbReference type="InterPro" id="IPR013783">
    <property type="entry name" value="Ig-like_fold"/>
</dbReference>
<evidence type="ECO:0008006" key="9">
    <source>
        <dbReference type="Google" id="ProtNLM"/>
    </source>
</evidence>
<feature type="region of interest" description="Disordered" evidence="5">
    <location>
        <begin position="326"/>
        <end position="353"/>
    </location>
</feature>